<reference evidence="2 3" key="1">
    <citation type="submission" date="2018-01" db="EMBL/GenBank/DDBJ databases">
        <authorList>
            <person name="Clerissi C."/>
        </authorList>
    </citation>
    <scope>NUCLEOTIDE SEQUENCE [LARGE SCALE GENOMIC DNA]</scope>
    <source>
        <strain evidence="1">Cupriavidus sp. LMG 19464</strain>
        <strain evidence="2">Cupriavidus taiwanensis STM 6021</strain>
    </source>
</reference>
<dbReference type="Proteomes" id="UP000256780">
    <property type="component" value="Plasmid CBM2587_p"/>
</dbReference>
<dbReference type="AlphaFoldDB" id="A0A375DV05"/>
<dbReference type="EMBL" id="OFSQ01000039">
    <property type="protein sequence ID" value="SOY73144.1"/>
    <property type="molecule type" value="Genomic_DNA"/>
</dbReference>
<name>A0A375DV05_9BURK</name>
<comment type="caution">
    <text evidence="2">The sequence shown here is derived from an EMBL/GenBank/DDBJ whole genome shotgun (WGS) entry which is preliminary data.</text>
</comment>
<dbReference type="EMBL" id="OGUU01000049">
    <property type="protein sequence ID" value="SPC25974.1"/>
    <property type="molecule type" value="Genomic_DNA"/>
</dbReference>
<protein>
    <submittedName>
        <fullName evidence="2">Uncharacterized protein</fullName>
    </submittedName>
</protein>
<accession>A0A375DV05</accession>
<organism evidence="2 3">
    <name type="scientific">Cupriavidus taiwanensis</name>
    <dbReference type="NCBI Taxonomy" id="164546"/>
    <lineage>
        <taxon>Bacteria</taxon>
        <taxon>Pseudomonadati</taxon>
        <taxon>Pseudomonadota</taxon>
        <taxon>Betaproteobacteria</taxon>
        <taxon>Burkholderiales</taxon>
        <taxon>Burkholderiaceae</taxon>
        <taxon>Cupriavidus</taxon>
    </lineage>
</organism>
<gene>
    <name evidence="1" type="ORF">CBM2587_P10053</name>
    <name evidence="2" type="ORF">CBM2594_U20161</name>
</gene>
<evidence type="ECO:0000313" key="1">
    <source>
        <dbReference type="EMBL" id="SOY73144.1"/>
    </source>
</evidence>
<evidence type="ECO:0000313" key="3">
    <source>
        <dbReference type="Proteomes" id="UP000257139"/>
    </source>
</evidence>
<proteinExistence type="predicted"/>
<dbReference type="Proteomes" id="UP000257139">
    <property type="component" value="Unassembled WGS sequence"/>
</dbReference>
<evidence type="ECO:0000313" key="2">
    <source>
        <dbReference type="EMBL" id="SPC25974.1"/>
    </source>
</evidence>
<sequence length="77" mass="8108">MRTEGYALRVAQYAAIWLDPAVPLGSASAKSADQGGRSTAYWSGCGVGEGCRSGRLAQRPVSNQYVMSCPDRAGLAR</sequence>